<dbReference type="AlphaFoldDB" id="W1XRB1"/>
<gene>
    <name evidence="1" type="ORF">Q604_UNBC12783G0001</name>
</gene>
<feature type="non-terminal residue" evidence="1">
    <location>
        <position position="36"/>
    </location>
</feature>
<proteinExistence type="predicted"/>
<sequence>MSLSRAKRDYDGALGFHNYKTSDRLLTRFENDNIAF</sequence>
<evidence type="ECO:0000313" key="1">
    <source>
        <dbReference type="EMBL" id="ETJ32767.1"/>
    </source>
</evidence>
<name>W1XRB1_9ZZZZ</name>
<protein>
    <submittedName>
        <fullName evidence="1">Chromosome partition protein Smc</fullName>
    </submittedName>
</protein>
<dbReference type="EMBL" id="AZMM01012783">
    <property type="protein sequence ID" value="ETJ32767.1"/>
    <property type="molecule type" value="Genomic_DNA"/>
</dbReference>
<organism evidence="1">
    <name type="scientific">human gut metagenome</name>
    <dbReference type="NCBI Taxonomy" id="408170"/>
    <lineage>
        <taxon>unclassified sequences</taxon>
        <taxon>metagenomes</taxon>
        <taxon>organismal metagenomes</taxon>
    </lineage>
</organism>
<comment type="caution">
    <text evidence="1">The sequence shown here is derived from an EMBL/GenBank/DDBJ whole genome shotgun (WGS) entry which is preliminary data.</text>
</comment>
<accession>W1XRB1</accession>
<reference evidence="1" key="1">
    <citation type="submission" date="2013-12" db="EMBL/GenBank/DDBJ databases">
        <title>A Varibaculum cambriense genome reconstructed from a premature infant gut community with otherwise low bacterial novelty that shifts toward anaerobic metabolism during the third week of life.</title>
        <authorList>
            <person name="Brown C.T."/>
            <person name="Sharon I."/>
            <person name="Thomas B.C."/>
            <person name="Castelle C.J."/>
            <person name="Morowitz M.J."/>
            <person name="Banfield J.F."/>
        </authorList>
    </citation>
    <scope>NUCLEOTIDE SEQUENCE</scope>
</reference>